<evidence type="ECO:0000313" key="2">
    <source>
        <dbReference type="EMBL" id="CAH2283827.1"/>
    </source>
</evidence>
<accession>A0AAD1RYH6</accession>
<feature type="region of interest" description="Disordered" evidence="1">
    <location>
        <begin position="105"/>
        <end position="143"/>
    </location>
</feature>
<dbReference type="EMBL" id="OW240915">
    <property type="protein sequence ID" value="CAH2283827.1"/>
    <property type="molecule type" value="Genomic_DNA"/>
</dbReference>
<dbReference type="Proteomes" id="UP001295444">
    <property type="component" value="Chromosome 04"/>
</dbReference>
<reference evidence="2" key="1">
    <citation type="submission" date="2022-03" db="EMBL/GenBank/DDBJ databases">
        <authorList>
            <person name="Alioto T."/>
            <person name="Alioto T."/>
            <person name="Gomez Garrido J."/>
        </authorList>
    </citation>
    <scope>NUCLEOTIDE SEQUENCE</scope>
</reference>
<evidence type="ECO:0000256" key="1">
    <source>
        <dbReference type="SAM" id="MobiDB-lite"/>
    </source>
</evidence>
<organism evidence="2 3">
    <name type="scientific">Pelobates cultripes</name>
    <name type="common">Western spadefoot toad</name>
    <dbReference type="NCBI Taxonomy" id="61616"/>
    <lineage>
        <taxon>Eukaryota</taxon>
        <taxon>Metazoa</taxon>
        <taxon>Chordata</taxon>
        <taxon>Craniata</taxon>
        <taxon>Vertebrata</taxon>
        <taxon>Euteleostomi</taxon>
        <taxon>Amphibia</taxon>
        <taxon>Batrachia</taxon>
        <taxon>Anura</taxon>
        <taxon>Pelobatoidea</taxon>
        <taxon>Pelobatidae</taxon>
        <taxon>Pelobates</taxon>
    </lineage>
</organism>
<gene>
    <name evidence="2" type="ORF">PECUL_23A019599</name>
</gene>
<evidence type="ECO:0000313" key="3">
    <source>
        <dbReference type="Proteomes" id="UP001295444"/>
    </source>
</evidence>
<proteinExistence type="predicted"/>
<dbReference type="AlphaFoldDB" id="A0AAD1RYH6"/>
<protein>
    <submittedName>
        <fullName evidence="2">Uncharacterized protein</fullName>
    </submittedName>
</protein>
<name>A0AAD1RYH6_PELCU</name>
<feature type="compositionally biased region" description="Basic and acidic residues" evidence="1">
    <location>
        <begin position="130"/>
        <end position="143"/>
    </location>
</feature>
<keyword evidence="3" id="KW-1185">Reference proteome</keyword>
<sequence>MNTQTTRWPKDLAILTAFSGRICGSSPWTWRTAWGCHLYHAIHVREAPPHRKNLQRTKTQTCGKSCKTYTSEMILQHCSSNLETTFQDKLALLMTELRQTGRRVADLEEDREGIQQQNTNGRIDPNGYKFETHSHDETARQHR</sequence>